<accession>A0A150RS53</accession>
<evidence type="ECO:0000256" key="1">
    <source>
        <dbReference type="SAM" id="MobiDB-lite"/>
    </source>
</evidence>
<name>A0A150RS53_SORCE</name>
<organism evidence="2 3">
    <name type="scientific">Sorangium cellulosum</name>
    <name type="common">Polyangium cellulosum</name>
    <dbReference type="NCBI Taxonomy" id="56"/>
    <lineage>
        <taxon>Bacteria</taxon>
        <taxon>Pseudomonadati</taxon>
        <taxon>Myxococcota</taxon>
        <taxon>Polyangia</taxon>
        <taxon>Polyangiales</taxon>
        <taxon>Polyangiaceae</taxon>
        <taxon>Sorangium</taxon>
    </lineage>
</organism>
<dbReference type="AlphaFoldDB" id="A0A150RS53"/>
<dbReference type="EMBL" id="JEMB01002168">
    <property type="protein sequence ID" value="KYF82993.1"/>
    <property type="molecule type" value="Genomic_DNA"/>
</dbReference>
<evidence type="ECO:0000313" key="2">
    <source>
        <dbReference type="EMBL" id="KYF82993.1"/>
    </source>
</evidence>
<proteinExistence type="predicted"/>
<reference evidence="2 3" key="1">
    <citation type="submission" date="2014-02" db="EMBL/GenBank/DDBJ databases">
        <title>The small core and large imbalanced accessory genome model reveals a collaborative survival strategy of Sorangium cellulosum strains in nature.</title>
        <authorList>
            <person name="Han K."/>
            <person name="Peng R."/>
            <person name="Blom J."/>
            <person name="Li Y.-Z."/>
        </authorList>
    </citation>
    <scope>NUCLEOTIDE SEQUENCE [LARGE SCALE GENOMIC DNA]</scope>
    <source>
        <strain evidence="2 3">So0011-07</strain>
    </source>
</reference>
<comment type="caution">
    <text evidence="2">The sequence shown here is derived from an EMBL/GenBank/DDBJ whole genome shotgun (WGS) entry which is preliminary data.</text>
</comment>
<feature type="region of interest" description="Disordered" evidence="1">
    <location>
        <begin position="65"/>
        <end position="87"/>
    </location>
</feature>
<evidence type="ECO:0000313" key="3">
    <source>
        <dbReference type="Proteomes" id="UP000075635"/>
    </source>
</evidence>
<feature type="compositionally biased region" description="Basic residues" evidence="1">
    <location>
        <begin position="77"/>
        <end position="87"/>
    </location>
</feature>
<sequence>MAMTRPTQEKGRQVVSATLTLRLTQHDRELLQALVALQAEEMSDTGVEVTAASYVRGLIRHEARKKGLLEPAAASPPRRRPARPNEP</sequence>
<gene>
    <name evidence="2" type="ORF">BE17_04350</name>
</gene>
<protein>
    <submittedName>
        <fullName evidence="2">Uncharacterized protein</fullName>
    </submittedName>
</protein>
<dbReference type="Proteomes" id="UP000075635">
    <property type="component" value="Unassembled WGS sequence"/>
</dbReference>